<accession>A0ABS2CQ44</accession>
<dbReference type="InterPro" id="IPR008928">
    <property type="entry name" value="6-hairpin_glycosidase_sf"/>
</dbReference>
<dbReference type="InterPro" id="IPR012341">
    <property type="entry name" value="6hp_glycosidase-like_sf"/>
</dbReference>
<comment type="caution">
    <text evidence="4">The sequence shown here is derived from an EMBL/GenBank/DDBJ whole genome shotgun (WGS) entry which is preliminary data.</text>
</comment>
<dbReference type="Proteomes" id="UP001430172">
    <property type="component" value="Unassembled WGS sequence"/>
</dbReference>
<dbReference type="PANTHER" id="PTHR37469">
    <property type="entry name" value="CELLOBIONIC ACID PHOSPHORYLASE-RELATED"/>
    <property type="match status" value="1"/>
</dbReference>
<dbReference type="Gene3D" id="1.50.10.10">
    <property type="match status" value="1"/>
</dbReference>
<dbReference type="PANTHER" id="PTHR37469:SF2">
    <property type="entry name" value="CELLOBIONIC ACID PHOSPHORYLASE"/>
    <property type="match status" value="1"/>
</dbReference>
<dbReference type="InterPro" id="IPR037018">
    <property type="entry name" value="GH65_N"/>
</dbReference>
<evidence type="ECO:0000259" key="2">
    <source>
        <dbReference type="Pfam" id="PF21250"/>
    </source>
</evidence>
<evidence type="ECO:0000313" key="5">
    <source>
        <dbReference type="Proteomes" id="UP001430172"/>
    </source>
</evidence>
<feature type="domain" description="SOGP N-terminal" evidence="3">
    <location>
        <begin position="26"/>
        <end position="253"/>
    </location>
</feature>
<dbReference type="Gene3D" id="2.60.420.10">
    <property type="entry name" value="Maltose phosphorylase, domain 3"/>
    <property type="match status" value="1"/>
</dbReference>
<feature type="domain" description="Glycoside phosphorylase super sandwich" evidence="2">
    <location>
        <begin position="341"/>
        <end position="479"/>
    </location>
</feature>
<name>A0ABS2CQ44_9MICO</name>
<dbReference type="Pfam" id="PF21958">
    <property type="entry name" value="SOGP_N"/>
    <property type="match status" value="1"/>
</dbReference>
<dbReference type="Pfam" id="PF21250">
    <property type="entry name" value="SOGP_2nd"/>
    <property type="match status" value="1"/>
</dbReference>
<dbReference type="Gene3D" id="2.70.98.40">
    <property type="entry name" value="Glycoside hydrolase, family 65, N-terminal domain"/>
    <property type="match status" value="1"/>
</dbReference>
<sequence length="1102" mass="117200">MHEQQTAHLPAPRHGLDGPCGLAAELTTNGSLRRFEAFGLSLLLYPATELEPGPAGLFLRVLDGDRARWTPLLGPASGGVVHGGDGVVGLRGTWEGLDWSVALRAGTSSGDDHVAWRWEVEVENATGRGLDVDVVLTHDPALATPGAVRTNEYYVAQYLDVSPLEGPHGTALAVRQNMPGPFVPWLAIGSLRAGRGWATDALQLTTRTPAGTRWDGLDAAALPSTRHQHEHTLVVLGDEPVHLAAGATHRTGFVGVAVADHPAATGDDDAQWLRRAEAETASRPGRPDPGGAAVSATAFSRPSAPARPLTSDELARLGIAPDGSVETAADGSPWSWSTPAGQVVLPAKDLTVLRPHGTVLRTGSSLVPDDGSLTTTVWMDGTFLSQVTRGHVGRDALLTGRRSYLGLLEAHGARLLVRGEHGWERLGTPSAWRVDLDRCTWWYALGDTVLEVTTTAPEGRHELVVAVRTLAGRPLDLLLALAGTGAPVEPTGPRGLTLGTDEPWVLTWEGADATVGDDAPLHDDRVGRDPAWVTLEVPAAADWSIRLGRPAPTPPVPAEAPEPFWDRVARALDVSAPTSPTGGSVRHVADALPWFAHDAVVHYLAPRGLEQYSGGAWGTRDVCQGPVGLLTALDRQDVVREVLGRVFRGQNARGDWPQAFEFLEPLPTAGQQDSHGDVVFWPLLATGEHLLASGDPALLADEVPFVGDTGLTDPAPVLDHLARAVERVEACTVDGSPLPAYGHGDWNDSLQPADPRLARRLVSVWTAVLQTQSLRTLAHGLRAVGATGAAADLAERAAALADATEDAIHRDLIVDDVMPGYLLLHEDGTTEPLVHPRDTRTGLTLGILPWIHAVSADLLTPEQAGQHLALVEEHLLGPDGARLFDRPVAYAGGPMSVFQRAEASTFWGREIGLMYVHAHLRYAEALARVGRGAELVRALALATPGGATELVPSARPRQTSCYYSSSDGAFTDRLDAQERYPELMAGRVPLEGGWRVYSSGPGLFLRLVVECLLGIRRRGDVVEVDPVLDPALGELHARVPLDGRVLDVVVRPGGTGNGVTSVTADGTPLTTTPLDNPYRRGGVAVRLDDLRRTATSLVVETF</sequence>
<dbReference type="SUPFAM" id="SSF48208">
    <property type="entry name" value="Six-hairpin glycosidases"/>
    <property type="match status" value="1"/>
</dbReference>
<organism evidence="4 5">
    <name type="scientific">Phycicoccus sonneratiae</name>
    <dbReference type="NCBI Taxonomy" id="2807628"/>
    <lineage>
        <taxon>Bacteria</taxon>
        <taxon>Bacillati</taxon>
        <taxon>Actinomycetota</taxon>
        <taxon>Actinomycetes</taxon>
        <taxon>Micrococcales</taxon>
        <taxon>Intrasporangiaceae</taxon>
        <taxon>Phycicoccus</taxon>
    </lineage>
</organism>
<evidence type="ECO:0000313" key="4">
    <source>
        <dbReference type="EMBL" id="MBM6401169.1"/>
    </source>
</evidence>
<gene>
    <name evidence="4" type="ORF">JQN70_12275</name>
</gene>
<dbReference type="InterPro" id="IPR052047">
    <property type="entry name" value="GH94_Enzymes"/>
</dbReference>
<dbReference type="EMBL" id="JAFDVD010000013">
    <property type="protein sequence ID" value="MBM6401169.1"/>
    <property type="molecule type" value="Genomic_DNA"/>
</dbReference>
<evidence type="ECO:0000259" key="3">
    <source>
        <dbReference type="Pfam" id="PF21958"/>
    </source>
</evidence>
<protein>
    <submittedName>
        <fullName evidence="4">Cellobiose phosphorylase</fullName>
    </submittedName>
</protein>
<dbReference type="InterPro" id="IPR053831">
    <property type="entry name" value="SOGP_N"/>
</dbReference>
<keyword evidence="5" id="KW-1185">Reference proteome</keyword>
<dbReference type="RefSeq" id="WP_204131642.1">
    <property type="nucleotide sequence ID" value="NZ_JAFDVD010000013.1"/>
</dbReference>
<feature type="region of interest" description="Disordered" evidence="1">
    <location>
        <begin position="277"/>
        <end position="308"/>
    </location>
</feature>
<evidence type="ECO:0000256" key="1">
    <source>
        <dbReference type="SAM" id="MobiDB-lite"/>
    </source>
</evidence>
<dbReference type="InterPro" id="IPR048771">
    <property type="entry name" value="SOGP_2nd"/>
</dbReference>
<reference evidence="4" key="1">
    <citation type="submission" date="2021-02" db="EMBL/GenBank/DDBJ databases">
        <title>Phycicoccus sp. MQZ13P-5T, whole genome shotgun sequence.</title>
        <authorList>
            <person name="Tuo L."/>
        </authorList>
    </citation>
    <scope>NUCLEOTIDE SEQUENCE</scope>
    <source>
        <strain evidence="4">MQZ13P-5</strain>
    </source>
</reference>
<proteinExistence type="predicted"/>